<dbReference type="Pfam" id="PF08757">
    <property type="entry name" value="CotH"/>
    <property type="match status" value="1"/>
</dbReference>
<sequence>MTPLKPILRALTLVGGIAGILAVGWSAEYAPRWQPLRQSLQQSTLPFGMLAYGAKGKILRQLQSIQVLPNDELSTNPSNRRFDTTRAIVNKKTRSGIQVYGLDSTTPEELPSSSVMSQAMRNSSPAVLSLAIAQSDLSDPDVGLLTNSDAKGRNWERPAFLSYFEQSKLLFASGVGIRIHGGVARDAPKKSFRVYFRNIYGATQFAPRMLFDHQSDPVLLFVLRSEFETAGVFANSLAYDISRQIGAFAPYTQPVKLFINGEEQGVYILIEHINEGYLRAHFGHAQFLMAQSAVWAKPDSGSSQQYQQFVAWATDRSPLSMSEAAQKINLDNFVRWLISVIFCATPDALQGPILLDLTQPDAKWFWVNWDMDHSFAVTNLNAAEHAWEEDIFDRFYVREDPRAYLYHRLRLGSAEFRTYFSRVFVEVMNHRLTDAFLRERQRHYAELAEAFGYDAREFNEDVANFLTHRKAVLREQMNTYFATGKSFPCLVQSPAGARVEIDGYPEQSGYLGWYFEQTPITLSPMETDDHTFSYWLINGKETHHERILRYAITAPTVITAVFQEKPE</sequence>
<evidence type="ECO:0008006" key="3">
    <source>
        <dbReference type="Google" id="ProtNLM"/>
    </source>
</evidence>
<evidence type="ECO:0000313" key="2">
    <source>
        <dbReference type="Proteomes" id="UP000030700"/>
    </source>
</evidence>
<accession>A0A0S6VY67</accession>
<dbReference type="HOGENOM" id="CLU_475442_0_0_0"/>
<dbReference type="PANTHER" id="PTHR40050:SF1">
    <property type="entry name" value="INNER SPORE COAT PROTEIN H"/>
    <property type="match status" value="1"/>
</dbReference>
<dbReference type="PANTHER" id="PTHR40050">
    <property type="entry name" value="INNER SPORE COAT PROTEIN H"/>
    <property type="match status" value="1"/>
</dbReference>
<evidence type="ECO:0000313" key="1">
    <source>
        <dbReference type="EMBL" id="GAK51023.1"/>
    </source>
</evidence>
<gene>
    <name evidence="1" type="ORF">U14_02265</name>
</gene>
<reference evidence="1" key="1">
    <citation type="journal article" date="2015" name="PeerJ">
        <title>First genomic representation of candidate bacterial phylum KSB3 points to enhanced environmental sensing as a trigger of wastewater bulking.</title>
        <authorList>
            <person name="Sekiguchi Y."/>
            <person name="Ohashi A."/>
            <person name="Parks D.H."/>
            <person name="Yamauchi T."/>
            <person name="Tyson G.W."/>
            <person name="Hugenholtz P."/>
        </authorList>
    </citation>
    <scope>NUCLEOTIDE SEQUENCE [LARGE SCALE GENOMIC DNA]</scope>
</reference>
<name>A0A0S6VY67_9BACT</name>
<keyword evidence="2" id="KW-1185">Reference proteome</keyword>
<dbReference type="STRING" id="1499966.U14_02265"/>
<proteinExistence type="predicted"/>
<dbReference type="AlphaFoldDB" id="A0A0S6VY67"/>
<protein>
    <recommendedName>
        <fullName evidence="3">Spore coat protein CotH</fullName>
    </recommendedName>
</protein>
<dbReference type="InterPro" id="IPR014867">
    <property type="entry name" value="Spore_coat_CotH_CotH2/3/7"/>
</dbReference>
<dbReference type="EMBL" id="DF820456">
    <property type="protein sequence ID" value="GAK51023.1"/>
    <property type="molecule type" value="Genomic_DNA"/>
</dbReference>
<dbReference type="Proteomes" id="UP000030700">
    <property type="component" value="Unassembled WGS sequence"/>
</dbReference>
<organism evidence="1">
    <name type="scientific">Candidatus Moduliflexus flocculans</name>
    <dbReference type="NCBI Taxonomy" id="1499966"/>
    <lineage>
        <taxon>Bacteria</taxon>
        <taxon>Candidatus Moduliflexota</taxon>
        <taxon>Candidatus Moduliflexia</taxon>
        <taxon>Candidatus Moduliflexales</taxon>
        <taxon>Candidatus Moduliflexaceae</taxon>
    </lineage>
</organism>